<protein>
    <recommendedName>
        <fullName evidence="6">AB hydrolase-1 domain-containing protein</fullName>
    </recommendedName>
</protein>
<dbReference type="InterPro" id="IPR029058">
    <property type="entry name" value="AB_hydrolase_fold"/>
</dbReference>
<dbReference type="InterPro" id="IPR000073">
    <property type="entry name" value="AB_hydrolase_1"/>
</dbReference>
<dbReference type="PANTHER" id="PTHR42886:SF87">
    <property type="entry name" value="AB HYDROLASE-1 DOMAIN-CONTAINING PROTEIN"/>
    <property type="match status" value="1"/>
</dbReference>
<evidence type="ECO:0000313" key="8">
    <source>
        <dbReference type="Proteomes" id="UP001199106"/>
    </source>
</evidence>
<accession>A0AAD4FDC2</accession>
<gene>
    <name evidence="7" type="ORF">G6011_05628</name>
</gene>
<feature type="domain" description="AB hydrolase-1" evidence="6">
    <location>
        <begin position="96"/>
        <end position="241"/>
    </location>
</feature>
<dbReference type="Proteomes" id="UP001199106">
    <property type="component" value="Unassembled WGS sequence"/>
</dbReference>
<dbReference type="PANTHER" id="PTHR42886">
    <property type="entry name" value="RE40534P-RELATED"/>
    <property type="match status" value="1"/>
</dbReference>
<dbReference type="SUPFAM" id="SSF53474">
    <property type="entry name" value="alpha/beta-Hydrolases"/>
    <property type="match status" value="1"/>
</dbReference>
<evidence type="ECO:0000259" key="6">
    <source>
        <dbReference type="Pfam" id="PF12697"/>
    </source>
</evidence>
<comment type="caution">
    <text evidence="7">The sequence shown here is derived from an EMBL/GenBank/DDBJ whole genome shotgun (WGS) entry which is preliminary data.</text>
</comment>
<keyword evidence="4" id="KW-0576">Peroxisome</keyword>
<sequence>MAPVKAFLPLALAGIVTARQCSNFIIQTPITSRQGQFKEVPVEGNLDIGAFVARFNQFGKNYTAELLEGYQTLQGTYDISAQYCKPDGGNSSTIQLLTHGIGFDKTYWDLDYDNYNYSYVNVALAAGYSTLAIDRFGIGNSSHGDPFNEIQAQAEVEALNSITTQLRKGELPEISCAYDKVIHVGHSFGSVQSYWLSALYPENMDGLILTGFSVAGQFLAYITAGWNLHSARLNQPLRFGNASSDVIRTVTDQYDLSDNIVSGLQKILAAAGVDLKSDEVWNELATTEVLDLINGYNKTVTSYDYPSGYMAHSDLTALQYAFLEPGNYDVGLALVAEKTKQPVTTGELLTIGSSPSSSSFTGPVLVITGETDVPFCGGNCYGQIMGTNTSNIPESVAMAFPSASAFESYIQPNTGHGLNFHYNATAGYQVIQDFLASNGLPA</sequence>
<proteinExistence type="inferred from homology"/>
<comment type="similarity">
    <text evidence="2">Belongs to the AB hydrolase superfamily. AKT2 hydrolase family.</text>
</comment>
<organism evidence="7 8">
    <name type="scientific">Alternaria panax</name>
    <dbReference type="NCBI Taxonomy" id="48097"/>
    <lineage>
        <taxon>Eukaryota</taxon>
        <taxon>Fungi</taxon>
        <taxon>Dikarya</taxon>
        <taxon>Ascomycota</taxon>
        <taxon>Pezizomycotina</taxon>
        <taxon>Dothideomycetes</taxon>
        <taxon>Pleosporomycetidae</taxon>
        <taxon>Pleosporales</taxon>
        <taxon>Pleosporineae</taxon>
        <taxon>Pleosporaceae</taxon>
        <taxon>Alternaria</taxon>
        <taxon>Alternaria sect. Panax</taxon>
    </lineage>
</organism>
<keyword evidence="3" id="KW-0843">Virulence</keyword>
<dbReference type="Pfam" id="PF12697">
    <property type="entry name" value="Abhydrolase_6"/>
    <property type="match status" value="1"/>
</dbReference>
<keyword evidence="5" id="KW-0732">Signal</keyword>
<evidence type="ECO:0000256" key="1">
    <source>
        <dbReference type="ARBA" id="ARBA00004275"/>
    </source>
</evidence>
<evidence type="ECO:0000256" key="3">
    <source>
        <dbReference type="ARBA" id="ARBA00023026"/>
    </source>
</evidence>
<feature type="signal peptide" evidence="5">
    <location>
        <begin position="1"/>
        <end position="18"/>
    </location>
</feature>
<dbReference type="AlphaFoldDB" id="A0AAD4FDC2"/>
<reference evidence="7" key="1">
    <citation type="submission" date="2021-07" db="EMBL/GenBank/DDBJ databases">
        <title>Genome Resource of American Ginseng Black Spot Pathogen Alternaria panax.</title>
        <authorList>
            <person name="Qiu C."/>
            <person name="Wang W."/>
            <person name="Liu Z."/>
        </authorList>
    </citation>
    <scope>NUCLEOTIDE SEQUENCE</scope>
    <source>
        <strain evidence="7">BNCC115425</strain>
    </source>
</reference>
<evidence type="ECO:0000313" key="7">
    <source>
        <dbReference type="EMBL" id="KAG9187757.1"/>
    </source>
</evidence>
<feature type="chain" id="PRO_5042119759" description="AB hydrolase-1 domain-containing protein" evidence="5">
    <location>
        <begin position="19"/>
        <end position="442"/>
    </location>
</feature>
<keyword evidence="8" id="KW-1185">Reference proteome</keyword>
<dbReference type="EMBL" id="JAANER010000007">
    <property type="protein sequence ID" value="KAG9187757.1"/>
    <property type="molecule type" value="Genomic_DNA"/>
</dbReference>
<name>A0AAD4FDC2_9PLEO</name>
<evidence type="ECO:0000256" key="5">
    <source>
        <dbReference type="SAM" id="SignalP"/>
    </source>
</evidence>
<dbReference type="Gene3D" id="3.40.50.1820">
    <property type="entry name" value="alpha/beta hydrolase"/>
    <property type="match status" value="1"/>
</dbReference>
<comment type="subcellular location">
    <subcellularLocation>
        <location evidence="1">Peroxisome</location>
    </subcellularLocation>
</comment>
<evidence type="ECO:0000256" key="4">
    <source>
        <dbReference type="ARBA" id="ARBA00023140"/>
    </source>
</evidence>
<evidence type="ECO:0000256" key="2">
    <source>
        <dbReference type="ARBA" id="ARBA00005668"/>
    </source>
</evidence>
<dbReference type="GO" id="GO:0005777">
    <property type="term" value="C:peroxisome"/>
    <property type="evidence" value="ECO:0007669"/>
    <property type="project" value="UniProtKB-SubCell"/>
</dbReference>